<feature type="region of interest" description="Disordered" evidence="1">
    <location>
        <begin position="107"/>
        <end position="139"/>
    </location>
</feature>
<dbReference type="EMBL" id="NIBU01000075">
    <property type="protein sequence ID" value="PHM30021.1"/>
    <property type="molecule type" value="Genomic_DNA"/>
</dbReference>
<evidence type="ECO:0000313" key="3">
    <source>
        <dbReference type="EMBL" id="SIP74172.1"/>
    </source>
</evidence>
<evidence type="ECO:0000313" key="5">
    <source>
        <dbReference type="Proteomes" id="UP000224871"/>
    </source>
</evidence>
<evidence type="ECO:0000313" key="2">
    <source>
        <dbReference type="EMBL" id="PHM30021.1"/>
    </source>
</evidence>
<reference evidence="2 5" key="3">
    <citation type="journal article" date="2017" name="Nat. Microbiol.">
        <title>Natural product diversity associated with the nematode symbionts Photorhabdus and Xenorhabdus.</title>
        <authorList>
            <person name="Tobias N.J."/>
            <person name="Wolff H."/>
            <person name="Djahanschiri B."/>
            <person name="Grundmann F."/>
            <person name="Kronenwerth M."/>
            <person name="Shi Y.M."/>
            <person name="Simonyi S."/>
            <person name="Grun P."/>
            <person name="Shapiro-Ilan D."/>
            <person name="Pidot S.J."/>
            <person name="Stinear T.P."/>
            <person name="Ebersberger I."/>
            <person name="Bode H.B."/>
        </authorList>
    </citation>
    <scope>NUCLEOTIDE SEQUENCE [LARGE SCALE GENOMIC DNA]</scope>
    <source>
        <strain evidence="2 5">DSM 16336</strain>
    </source>
</reference>
<dbReference type="EMBL" id="FTLG01000197">
    <property type="protein sequence ID" value="SIP74172.1"/>
    <property type="molecule type" value="Genomic_DNA"/>
</dbReference>
<gene>
    <name evidence="2" type="ORF">Xinn_03604</name>
    <name evidence="3" type="ORF">XIS1_540015</name>
</gene>
<organism evidence="3 4">
    <name type="scientific">Xenorhabdus innexi</name>
    <dbReference type="NCBI Taxonomy" id="290109"/>
    <lineage>
        <taxon>Bacteria</taxon>
        <taxon>Pseudomonadati</taxon>
        <taxon>Pseudomonadota</taxon>
        <taxon>Gammaproteobacteria</taxon>
        <taxon>Enterobacterales</taxon>
        <taxon>Morganellaceae</taxon>
        <taxon>Xenorhabdus</taxon>
    </lineage>
</organism>
<name>A0A1N6MZC7_9GAMM</name>
<reference evidence="4" key="1">
    <citation type="submission" date="2016-12" db="EMBL/GenBank/DDBJ databases">
        <authorList>
            <person name="Gaudriault S."/>
        </authorList>
    </citation>
    <scope>NUCLEOTIDE SEQUENCE [LARGE SCALE GENOMIC DNA]</scope>
    <source>
        <strain evidence="4">HGB1681 (deposited as PTA-6826 in the American Type Culture Collection)</strain>
    </source>
</reference>
<reference evidence="3" key="2">
    <citation type="submission" date="2016-12" db="EMBL/GenBank/DDBJ databases">
        <authorList>
            <person name="Song W.-J."/>
            <person name="Kurnit D.M."/>
        </authorList>
    </citation>
    <scope>NUCLEOTIDE SEQUENCE [LARGE SCALE GENOMIC DNA]</scope>
    <source>
        <strain evidence="3">HGB1681</strain>
    </source>
</reference>
<evidence type="ECO:0000313" key="4">
    <source>
        <dbReference type="Proteomes" id="UP000196435"/>
    </source>
</evidence>
<keyword evidence="5" id="KW-1185">Reference proteome</keyword>
<dbReference type="AlphaFoldDB" id="A0A1N6MZC7"/>
<proteinExistence type="predicted"/>
<evidence type="ECO:0000256" key="1">
    <source>
        <dbReference type="SAM" id="MobiDB-lite"/>
    </source>
</evidence>
<dbReference type="Proteomes" id="UP000224871">
    <property type="component" value="Unassembled WGS sequence"/>
</dbReference>
<accession>A0A1N6MZC7</accession>
<evidence type="ECO:0008006" key="6">
    <source>
        <dbReference type="Google" id="ProtNLM"/>
    </source>
</evidence>
<protein>
    <recommendedName>
        <fullName evidence="6">Bacteriophage protein</fullName>
    </recommendedName>
</protein>
<dbReference type="Proteomes" id="UP000196435">
    <property type="component" value="Unassembled WGS sequence"/>
</dbReference>
<sequence length="156" mass="16313">MGIKGGDKLRAALARIASTPTIQVQAGVLAGATNEETGEKIAPYAAANEFGTRNIPPRPFMRSTIANKSGEWGQILGAQLRGRLQEAGGVEAAFDVVGQVMASDIKDSIEQSLPPPNAPETVARKAKKGNASPGQTLVDTGSLQRAIDYEVIKSSK</sequence>
<dbReference type="RefSeq" id="WP_211286029.1">
    <property type="nucleotide sequence ID" value="NZ_CAWNQC010000276.1"/>
</dbReference>